<accession>A0A5B2UYV3</accession>
<reference evidence="13 14" key="1">
    <citation type="submission" date="2016-10" db="EMBL/GenBank/DDBJ databases">
        <authorList>
            <person name="Varghese N."/>
            <person name="Submissions S."/>
        </authorList>
    </citation>
    <scope>NUCLEOTIDE SEQUENCE [LARGE SCALE GENOMIC DNA]</scope>
    <source>
        <strain evidence="13 14">BS2771</strain>
    </source>
</reference>
<dbReference type="OrthoDB" id="6500477at2"/>
<evidence type="ECO:0000256" key="6">
    <source>
        <dbReference type="ARBA" id="ARBA00023136"/>
    </source>
</evidence>
<feature type="transmembrane region" description="Helical" evidence="7">
    <location>
        <begin position="410"/>
        <end position="434"/>
    </location>
</feature>
<evidence type="ECO:0000256" key="5">
    <source>
        <dbReference type="ARBA" id="ARBA00022989"/>
    </source>
</evidence>
<feature type="transmembrane region" description="Helical" evidence="7">
    <location>
        <begin position="499"/>
        <end position="519"/>
    </location>
</feature>
<evidence type="ECO:0000313" key="15">
    <source>
        <dbReference type="Proteomes" id="UP000325296"/>
    </source>
</evidence>
<evidence type="ECO:0000256" key="4">
    <source>
        <dbReference type="ARBA" id="ARBA00022692"/>
    </source>
</evidence>
<dbReference type="RefSeq" id="WP_090291637.1">
    <property type="nucleotide sequence ID" value="NZ_BMNU01000005.1"/>
</dbReference>
<feature type="transmembrane region" description="Helical" evidence="7">
    <location>
        <begin position="257"/>
        <end position="275"/>
    </location>
</feature>
<dbReference type="Proteomes" id="UP000199620">
    <property type="component" value="Chromosome I"/>
</dbReference>
<dbReference type="EMBL" id="LT629800">
    <property type="protein sequence ID" value="SDU99566.1"/>
    <property type="molecule type" value="Genomic_DNA"/>
</dbReference>
<dbReference type="EMBL" id="VUOL01000004">
    <property type="protein sequence ID" value="KAA2231155.1"/>
    <property type="molecule type" value="Genomic_DNA"/>
</dbReference>
<dbReference type="Pfam" id="PF00924">
    <property type="entry name" value="MS_channel_2nd"/>
    <property type="match status" value="1"/>
</dbReference>
<feature type="domain" description="Mechanosensitive ion channel MscS" evidence="9">
    <location>
        <begin position="542"/>
        <end position="606"/>
    </location>
</feature>
<feature type="transmembrane region" description="Helical" evidence="7">
    <location>
        <begin position="287"/>
        <end position="310"/>
    </location>
</feature>
<keyword evidence="4 7" id="KW-0812">Transmembrane</keyword>
<dbReference type="PANTHER" id="PTHR30460">
    <property type="entry name" value="MODERATE CONDUCTANCE MECHANOSENSITIVE CHANNEL YBIO"/>
    <property type="match status" value="1"/>
</dbReference>
<dbReference type="InterPro" id="IPR049278">
    <property type="entry name" value="MS_channel_C"/>
</dbReference>
<name>A0A5B2UYV3_9PSED</name>
<dbReference type="PANTHER" id="PTHR30460:SF0">
    <property type="entry name" value="MODERATE CONDUCTANCE MECHANOSENSITIVE CHANNEL YBIO"/>
    <property type="match status" value="1"/>
</dbReference>
<dbReference type="SUPFAM" id="SSF82689">
    <property type="entry name" value="Mechanosensitive channel protein MscS (YggB), C-terminal domain"/>
    <property type="match status" value="1"/>
</dbReference>
<keyword evidence="5 7" id="KW-1133">Transmembrane helix</keyword>
<feature type="domain" description="Mechanosensitive ion channel MscS C-terminal" evidence="10">
    <location>
        <begin position="613"/>
        <end position="697"/>
    </location>
</feature>
<organism evidence="12 15">
    <name type="scientific">Pseudomonas brenneri</name>
    <dbReference type="NCBI Taxonomy" id="129817"/>
    <lineage>
        <taxon>Bacteria</taxon>
        <taxon>Pseudomonadati</taxon>
        <taxon>Pseudomonadota</taxon>
        <taxon>Gammaproteobacteria</taxon>
        <taxon>Pseudomonadales</taxon>
        <taxon>Pseudomonadaceae</taxon>
        <taxon>Pseudomonas</taxon>
    </lineage>
</organism>
<dbReference type="Gene3D" id="3.30.70.100">
    <property type="match status" value="1"/>
</dbReference>
<keyword evidence="8" id="KW-0732">Signal</keyword>
<dbReference type="Gene3D" id="1.10.287.1260">
    <property type="match status" value="1"/>
</dbReference>
<evidence type="ECO:0000313" key="12">
    <source>
        <dbReference type="EMBL" id="KAA2231155.1"/>
    </source>
</evidence>
<keyword evidence="14" id="KW-1185">Reference proteome</keyword>
<reference evidence="12 15" key="2">
    <citation type="submission" date="2019-09" db="EMBL/GenBank/DDBJ databases">
        <title>Draft genome sequence of Pseudomonas brenneri CCUG 51514(T).</title>
        <authorList>
            <person name="Tunovic T."/>
            <person name="Pineiro-Iglesias B."/>
            <person name="Unosson C."/>
            <person name="Inganas E."/>
            <person name="Ohlen M."/>
            <person name="Cardew S."/>
            <person name="Jensie-Markopoulos S."/>
            <person name="Salva-Serra F."/>
            <person name="Jaen-Luchoro D."/>
            <person name="Svensson-Stadler L."/>
            <person name="Chun J."/>
            <person name="Moore E."/>
        </authorList>
    </citation>
    <scope>NUCLEOTIDE SEQUENCE [LARGE SCALE GENOMIC DNA]</scope>
    <source>
        <strain evidence="12 15">CCUG 51514</strain>
    </source>
</reference>
<keyword evidence="6 7" id="KW-0472">Membrane</keyword>
<feature type="domain" description="Mechanosensitive ion channel transmembrane helices 2/3" evidence="11">
    <location>
        <begin position="499"/>
        <end position="540"/>
    </location>
</feature>
<dbReference type="SUPFAM" id="SSF50182">
    <property type="entry name" value="Sm-like ribonucleoproteins"/>
    <property type="match status" value="1"/>
</dbReference>
<dbReference type="AlphaFoldDB" id="A0A5B2UYV3"/>
<evidence type="ECO:0000256" key="7">
    <source>
        <dbReference type="SAM" id="Phobius"/>
    </source>
</evidence>
<evidence type="ECO:0000256" key="3">
    <source>
        <dbReference type="ARBA" id="ARBA00022475"/>
    </source>
</evidence>
<feature type="chain" id="PRO_5022854502" evidence="8">
    <location>
        <begin position="28"/>
        <end position="725"/>
    </location>
</feature>
<evidence type="ECO:0000259" key="9">
    <source>
        <dbReference type="Pfam" id="PF00924"/>
    </source>
</evidence>
<dbReference type="InterPro" id="IPR011014">
    <property type="entry name" value="MscS_channel_TM-2"/>
</dbReference>
<dbReference type="Pfam" id="PF21088">
    <property type="entry name" value="MS_channel_1st"/>
    <property type="match status" value="1"/>
</dbReference>
<evidence type="ECO:0000256" key="8">
    <source>
        <dbReference type="SAM" id="SignalP"/>
    </source>
</evidence>
<dbReference type="FunFam" id="1.10.287.1260:FF:000005">
    <property type="entry name" value="Mechanosensitive ion channel family protein"/>
    <property type="match status" value="1"/>
</dbReference>
<feature type="transmembrane region" description="Helical" evidence="7">
    <location>
        <begin position="454"/>
        <end position="478"/>
    </location>
</feature>
<dbReference type="GO" id="GO:0008381">
    <property type="term" value="F:mechanosensitive monoatomic ion channel activity"/>
    <property type="evidence" value="ECO:0007669"/>
    <property type="project" value="InterPro"/>
</dbReference>
<dbReference type="Gene3D" id="2.30.30.60">
    <property type="match status" value="1"/>
</dbReference>
<sequence length="725" mass="79779">MLTRLFALPYCLLLCLLTLLPIAPAQAVGLPGILGSSSKAQPQADVPLGQSLDEVIKNLENDQQRAKLLADLKKLREATKKAQPAAEQGVLGLIGGTLASLEQQLSGTDSPLNRWSAEFDQAKSEFSALMLPASEWLPIIFGFAVILMLWSLLAAALIWLGHWVRLRFGLSEELPQHPKTWDMLRFALRKLGPWLIALVITVYMSYALPSSLGKSLAMVLAYALVVGTCFSAICVIAFSVLDGPHRHRALYILRHQAFRPLWLIGSFAAFGEALSDPRLTEALGIHLAHSAATVANVLAALSTGVFILRFRRPIAHLIRNQPLSRRLTRRALTDTLSIIGTFWYLPALLLVGISLFATFVSAGDTSTALRQSLFCTVLLVLCMVINGLVRRQALKPQRGHKRHALYSERLKSFFYTLVHLLVWLVFIELGLRVWGWSLIRFTEGDGHEISVKLFGLAGTLLFSWLIWILADTAIHHALTRSRKGLANARAQTMMPLIRNVLFVTIFIIAAIVALANMGMNVTPLLAGAGVIGLAIGFGAQSLVADLITGLFIIIEDSLAIDDYVDVGGHLGTVEGLTIRTVRLRDIDGIVHTIPFSEIKSIKNYSREFGYAIFRVAVPASMDIDTAIKLMRDVGQKMRADPLQRRNIWSPLEFQGVESFESGNAILRARFKTAPTKQWEVSRAFNLSLKRHLDEAGMDLAMPRLSVQVVTAASGPQDTQVTSTPT</sequence>
<protein>
    <submittedName>
        <fullName evidence="12">Mechanosensitive ion channel family protein</fullName>
    </submittedName>
    <submittedName>
        <fullName evidence="13">Small-conductance mechanosensitive channel</fullName>
    </submittedName>
</protein>
<dbReference type="InterPro" id="IPR023408">
    <property type="entry name" value="MscS_beta-dom_sf"/>
</dbReference>
<feature type="transmembrane region" description="Helical" evidence="7">
    <location>
        <begin position="368"/>
        <end position="389"/>
    </location>
</feature>
<proteinExistence type="inferred from homology"/>
<evidence type="ECO:0000313" key="13">
    <source>
        <dbReference type="EMBL" id="SDU99566.1"/>
    </source>
</evidence>
<feature type="transmembrane region" description="Helical" evidence="7">
    <location>
        <begin position="525"/>
        <end position="554"/>
    </location>
</feature>
<evidence type="ECO:0000256" key="2">
    <source>
        <dbReference type="ARBA" id="ARBA00008017"/>
    </source>
</evidence>
<gene>
    <name evidence="12" type="ORF">F1720_09410</name>
    <name evidence="13" type="ORF">SAMN04490181_2755</name>
</gene>
<evidence type="ECO:0000259" key="10">
    <source>
        <dbReference type="Pfam" id="PF21082"/>
    </source>
</evidence>
<dbReference type="GO" id="GO:0005886">
    <property type="term" value="C:plasma membrane"/>
    <property type="evidence" value="ECO:0007669"/>
    <property type="project" value="UniProtKB-SubCell"/>
</dbReference>
<evidence type="ECO:0000256" key="1">
    <source>
        <dbReference type="ARBA" id="ARBA00004651"/>
    </source>
</evidence>
<feature type="transmembrane region" description="Helical" evidence="7">
    <location>
        <begin position="331"/>
        <end position="356"/>
    </location>
</feature>
<comment type="similarity">
    <text evidence="2">Belongs to the MscS (TC 1.A.23) family.</text>
</comment>
<feature type="transmembrane region" description="Helical" evidence="7">
    <location>
        <begin position="220"/>
        <end position="241"/>
    </location>
</feature>
<comment type="subcellular location">
    <subcellularLocation>
        <location evidence="1">Cell membrane</location>
        <topology evidence="1">Multi-pass membrane protein</topology>
    </subcellularLocation>
</comment>
<evidence type="ECO:0000313" key="14">
    <source>
        <dbReference type="Proteomes" id="UP000199620"/>
    </source>
</evidence>
<feature type="signal peptide" evidence="8">
    <location>
        <begin position="1"/>
        <end position="27"/>
    </location>
</feature>
<dbReference type="InterPro" id="IPR049142">
    <property type="entry name" value="MS_channel_1st"/>
</dbReference>
<evidence type="ECO:0000259" key="11">
    <source>
        <dbReference type="Pfam" id="PF21088"/>
    </source>
</evidence>
<dbReference type="InterPro" id="IPR010920">
    <property type="entry name" value="LSM_dom_sf"/>
</dbReference>
<dbReference type="InterPro" id="IPR045276">
    <property type="entry name" value="YbiO_bact"/>
</dbReference>
<dbReference type="FunFam" id="2.30.30.60:FF:000001">
    <property type="entry name" value="MscS Mechanosensitive ion channel"/>
    <property type="match status" value="1"/>
</dbReference>
<dbReference type="SUPFAM" id="SSF82861">
    <property type="entry name" value="Mechanosensitive channel protein MscS (YggB), transmembrane region"/>
    <property type="match status" value="1"/>
</dbReference>
<dbReference type="InterPro" id="IPR011066">
    <property type="entry name" value="MscS_channel_C_sf"/>
</dbReference>
<dbReference type="InterPro" id="IPR006685">
    <property type="entry name" value="MscS_channel_2nd"/>
</dbReference>
<feature type="transmembrane region" description="Helical" evidence="7">
    <location>
        <begin position="136"/>
        <end position="160"/>
    </location>
</feature>
<keyword evidence="3" id="KW-1003">Cell membrane</keyword>
<dbReference type="Proteomes" id="UP000325296">
    <property type="component" value="Unassembled WGS sequence"/>
</dbReference>
<dbReference type="Pfam" id="PF21082">
    <property type="entry name" value="MS_channel_3rd"/>
    <property type="match status" value="1"/>
</dbReference>
<feature type="transmembrane region" description="Helical" evidence="7">
    <location>
        <begin position="191"/>
        <end position="208"/>
    </location>
</feature>